<dbReference type="PANTHER" id="PTHR11895">
    <property type="entry name" value="TRANSAMIDASE"/>
    <property type="match status" value="1"/>
</dbReference>
<gene>
    <name evidence="2" type="ORF">CYJ10_10540</name>
</gene>
<dbReference type="SUPFAM" id="SSF75304">
    <property type="entry name" value="Amidase signature (AS) enzymes"/>
    <property type="match status" value="1"/>
</dbReference>
<name>A0A2N5CFL8_9BURK</name>
<dbReference type="EMBL" id="PJRP01000003">
    <property type="protein sequence ID" value="PLQ01003.1"/>
    <property type="molecule type" value="Genomic_DNA"/>
</dbReference>
<sequence>MDAVSMARAIRTREVSVSEVIEAHIAQIERVNPTVNAIVTQTLDVARIEATAADVALAAGHQPGPLFGLPVAHKDSYLTAGVRTTFGSEAYRDFVPAHDSAVVARQKAAGAITLGKTNLPEFGAGSHTFNTVFGATHNPYRHGVSAGGSSGGSAAALAAGMVALADGSDMGGSLRNPASFCNIVGLRPSMGRVPMAPSAFAFNTQTVGGPMGRTVSDVALLMSVIAGQTAADPLSVSEPGAQFADLPEMSCMGLRVAVSPTLGGLPFAPAVRRALDEGVRMCESLGCVVDEAEPDFTGADHAFEVFRALAFATSYGSVRAEHGERIKEAVRWNVDLGLSLDGAAVAEAERARTRLFALMQALLEQYDFLIAPVSQVLPFSVETEYPAEIAGVAMESYIAWMRSCYRITITGHPALSLPCAFTDSGLPVGLQIVGKYRGERNLLAFARMLERANPTGRRRPPGM</sequence>
<dbReference type="InterPro" id="IPR023631">
    <property type="entry name" value="Amidase_dom"/>
</dbReference>
<dbReference type="PROSITE" id="PS00571">
    <property type="entry name" value="AMIDASES"/>
    <property type="match status" value="1"/>
</dbReference>
<organism evidence="2 3">
    <name type="scientific">Cupriavidus pauculus</name>
    <dbReference type="NCBI Taxonomy" id="82633"/>
    <lineage>
        <taxon>Bacteria</taxon>
        <taxon>Pseudomonadati</taxon>
        <taxon>Pseudomonadota</taxon>
        <taxon>Betaproteobacteria</taxon>
        <taxon>Burkholderiales</taxon>
        <taxon>Burkholderiaceae</taxon>
        <taxon>Cupriavidus</taxon>
    </lineage>
</organism>
<dbReference type="NCBIfam" id="NF005686">
    <property type="entry name" value="PRK07486.1"/>
    <property type="match status" value="1"/>
</dbReference>
<dbReference type="Gene3D" id="3.90.1300.10">
    <property type="entry name" value="Amidase signature (AS) domain"/>
    <property type="match status" value="1"/>
</dbReference>
<dbReference type="GO" id="GO:0003824">
    <property type="term" value="F:catalytic activity"/>
    <property type="evidence" value="ECO:0007669"/>
    <property type="project" value="InterPro"/>
</dbReference>
<dbReference type="InterPro" id="IPR020556">
    <property type="entry name" value="Amidase_CS"/>
</dbReference>
<dbReference type="AlphaFoldDB" id="A0A2N5CFL8"/>
<accession>A0A2N5CFL8</accession>
<dbReference type="RefSeq" id="WP_101681564.1">
    <property type="nucleotide sequence ID" value="NZ_PJRP01000003.1"/>
</dbReference>
<evidence type="ECO:0000313" key="3">
    <source>
        <dbReference type="Proteomes" id="UP000234341"/>
    </source>
</evidence>
<evidence type="ECO:0000259" key="1">
    <source>
        <dbReference type="Pfam" id="PF01425"/>
    </source>
</evidence>
<dbReference type="Pfam" id="PF01425">
    <property type="entry name" value="Amidase"/>
    <property type="match status" value="1"/>
</dbReference>
<dbReference type="PANTHER" id="PTHR11895:SF76">
    <property type="entry name" value="INDOLEACETAMIDE HYDROLASE"/>
    <property type="match status" value="1"/>
</dbReference>
<feature type="domain" description="Amidase" evidence="1">
    <location>
        <begin position="19"/>
        <end position="443"/>
    </location>
</feature>
<dbReference type="OrthoDB" id="8576090at2"/>
<evidence type="ECO:0000313" key="2">
    <source>
        <dbReference type="EMBL" id="PLQ01003.1"/>
    </source>
</evidence>
<comment type="caution">
    <text evidence="2">The sequence shown here is derived from an EMBL/GenBank/DDBJ whole genome shotgun (WGS) entry which is preliminary data.</text>
</comment>
<dbReference type="InterPro" id="IPR000120">
    <property type="entry name" value="Amidase"/>
</dbReference>
<reference evidence="2 3" key="1">
    <citation type="submission" date="2017-12" db="EMBL/GenBank/DDBJ databases">
        <title>Genome sequence of the active heterotrophic nitrifier-denitrifier, Cupriavidus pauculus UM1.</title>
        <authorList>
            <person name="Putonti C."/>
            <person name="Castignetti D."/>
        </authorList>
    </citation>
    <scope>NUCLEOTIDE SEQUENCE [LARGE SCALE GENOMIC DNA]</scope>
    <source>
        <strain evidence="2 3">UM1</strain>
    </source>
</reference>
<dbReference type="InterPro" id="IPR036928">
    <property type="entry name" value="AS_sf"/>
</dbReference>
<proteinExistence type="predicted"/>
<protein>
    <submittedName>
        <fullName evidence="2">Amidase</fullName>
    </submittedName>
</protein>
<dbReference type="Proteomes" id="UP000234341">
    <property type="component" value="Unassembled WGS sequence"/>
</dbReference>